<protein>
    <recommendedName>
        <fullName evidence="3">Fimbrillin-A associated anchor s Mfa1 and Mfa2 family protein</fullName>
    </recommendedName>
</protein>
<proteinExistence type="predicted"/>
<organism evidence="1 2">
    <name type="scientific">Sphingobacterium griseoflavum</name>
    <dbReference type="NCBI Taxonomy" id="1474952"/>
    <lineage>
        <taxon>Bacteria</taxon>
        <taxon>Pseudomonadati</taxon>
        <taxon>Bacteroidota</taxon>
        <taxon>Sphingobacteriia</taxon>
        <taxon>Sphingobacteriales</taxon>
        <taxon>Sphingobacteriaceae</taxon>
        <taxon>Sphingobacterium</taxon>
    </lineage>
</organism>
<gene>
    <name evidence="1" type="ORF">GCM10017764_23460</name>
</gene>
<dbReference type="RefSeq" id="WP_189626863.1">
    <property type="nucleotide sequence ID" value="NZ_BNAF01000008.1"/>
</dbReference>
<keyword evidence="2" id="KW-1185">Reference proteome</keyword>
<dbReference type="EMBL" id="BNAF01000008">
    <property type="protein sequence ID" value="GHE39528.1"/>
    <property type="molecule type" value="Genomic_DNA"/>
</dbReference>
<evidence type="ECO:0008006" key="3">
    <source>
        <dbReference type="Google" id="ProtNLM"/>
    </source>
</evidence>
<evidence type="ECO:0000313" key="2">
    <source>
        <dbReference type="Proteomes" id="UP000620550"/>
    </source>
</evidence>
<comment type="caution">
    <text evidence="1">The sequence shown here is derived from an EMBL/GenBank/DDBJ whole genome shotgun (WGS) entry which is preliminary data.</text>
</comment>
<reference evidence="2" key="1">
    <citation type="journal article" date="2019" name="Int. J. Syst. Evol. Microbiol.">
        <title>The Global Catalogue of Microorganisms (GCM) 10K type strain sequencing project: providing services to taxonomists for standard genome sequencing and annotation.</title>
        <authorList>
            <consortium name="The Broad Institute Genomics Platform"/>
            <consortium name="The Broad Institute Genome Sequencing Center for Infectious Disease"/>
            <person name="Wu L."/>
            <person name="Ma J."/>
        </authorList>
    </citation>
    <scope>NUCLEOTIDE SEQUENCE [LARGE SCALE GENOMIC DNA]</scope>
    <source>
        <strain evidence="2">CGMCC 1.12966</strain>
    </source>
</reference>
<dbReference type="Proteomes" id="UP000620550">
    <property type="component" value="Unassembled WGS sequence"/>
</dbReference>
<accession>A0ABQ3I142</accession>
<name>A0ABQ3I142_9SPHI</name>
<sequence length="522" mass="55733">MNRKDIMRHAVYGLAGWLAVLSLYSCSKTADSGTTIGEARVTVRVAGVELGDDGELGPDGSGAQAQARKANAGKLVQHADMSLADYSDDGELVAVVPFSDDLMIFASLKEEGTVSKQRQAVARSGNKANVVSTPLQPGVRYRMVIFDATGAYVDQREYIHGQEDSAPALLLDAGNTYTFVAYSFNNSTAIAPFPTNRTLATAGLSALSGQFLYYKQAVELVYGTNNLGIVLKHMFSQISTVLTLGNSTQGNIEGISGSVLRPTRASASIAFGNSSMAYGATVSNGAPVTFPSVGGGVRTVNGEPVMLIAPTTTNGTFQFEMLTIDRYTRRDITIPGIKINPGKRYTLTLRVDICVNRTAVALNSDGGAVRTYSANNANQGFIADFTELDNSFRFQVNGNDVIRNANDGELQFSNSSTHPRNIQFTDGTQYGVEHTHIWYVQGTATNPAIRLVIDPNGQVALFGSKESGGALFPLVPMAGFRFATPAELGFNPNGNNSIRISQQILGPTIMRGTVGSRRRCTS</sequence>
<evidence type="ECO:0000313" key="1">
    <source>
        <dbReference type="EMBL" id="GHE39528.1"/>
    </source>
</evidence>
<dbReference type="PROSITE" id="PS51257">
    <property type="entry name" value="PROKAR_LIPOPROTEIN"/>
    <property type="match status" value="1"/>
</dbReference>